<evidence type="ECO:0000313" key="2">
    <source>
        <dbReference type="EMBL" id="GFO30894.1"/>
    </source>
</evidence>
<dbReference type="AlphaFoldDB" id="A0AAV4CIB1"/>
<evidence type="ECO:0000256" key="1">
    <source>
        <dbReference type="SAM" id="MobiDB-lite"/>
    </source>
</evidence>
<feature type="compositionally biased region" description="Basic residues" evidence="1">
    <location>
        <begin position="82"/>
        <end position="93"/>
    </location>
</feature>
<organism evidence="2 3">
    <name type="scientific">Plakobranchus ocellatus</name>
    <dbReference type="NCBI Taxonomy" id="259542"/>
    <lineage>
        <taxon>Eukaryota</taxon>
        <taxon>Metazoa</taxon>
        <taxon>Spiralia</taxon>
        <taxon>Lophotrochozoa</taxon>
        <taxon>Mollusca</taxon>
        <taxon>Gastropoda</taxon>
        <taxon>Heterobranchia</taxon>
        <taxon>Euthyneura</taxon>
        <taxon>Panpulmonata</taxon>
        <taxon>Sacoglossa</taxon>
        <taxon>Placobranchoidea</taxon>
        <taxon>Plakobranchidae</taxon>
        <taxon>Plakobranchus</taxon>
    </lineage>
</organism>
<dbReference type="Proteomes" id="UP000735302">
    <property type="component" value="Unassembled WGS sequence"/>
</dbReference>
<feature type="region of interest" description="Disordered" evidence="1">
    <location>
        <begin position="82"/>
        <end position="111"/>
    </location>
</feature>
<keyword evidence="3" id="KW-1185">Reference proteome</keyword>
<evidence type="ECO:0000313" key="3">
    <source>
        <dbReference type="Proteomes" id="UP000735302"/>
    </source>
</evidence>
<reference evidence="2 3" key="1">
    <citation type="journal article" date="2021" name="Elife">
        <title>Chloroplast acquisition without the gene transfer in kleptoplastic sea slugs, Plakobranchus ocellatus.</title>
        <authorList>
            <person name="Maeda T."/>
            <person name="Takahashi S."/>
            <person name="Yoshida T."/>
            <person name="Shimamura S."/>
            <person name="Takaki Y."/>
            <person name="Nagai Y."/>
            <person name="Toyoda A."/>
            <person name="Suzuki Y."/>
            <person name="Arimoto A."/>
            <person name="Ishii H."/>
            <person name="Satoh N."/>
            <person name="Nishiyama T."/>
            <person name="Hasebe M."/>
            <person name="Maruyama T."/>
            <person name="Minagawa J."/>
            <person name="Obokata J."/>
            <person name="Shigenobu S."/>
        </authorList>
    </citation>
    <scope>NUCLEOTIDE SEQUENCE [LARGE SCALE GENOMIC DNA]</scope>
</reference>
<name>A0AAV4CIB1_9GAST</name>
<gene>
    <name evidence="2" type="ORF">PoB_005739900</name>
</gene>
<protein>
    <submittedName>
        <fullName evidence="2">Uncharacterized protein</fullName>
    </submittedName>
</protein>
<proteinExistence type="predicted"/>
<comment type="caution">
    <text evidence="2">The sequence shown here is derived from an EMBL/GenBank/DDBJ whole genome shotgun (WGS) entry which is preliminary data.</text>
</comment>
<accession>A0AAV4CIB1</accession>
<dbReference type="EMBL" id="BLXT01006285">
    <property type="protein sequence ID" value="GFO30894.1"/>
    <property type="molecule type" value="Genomic_DNA"/>
</dbReference>
<sequence length="111" mass="12503">MDRESLRIPDCFGIQCRVGPTFVCRVRMVRQLINHQGGRHSNVAEIVSHDAYTGVVCPFRASSAGFCEATLTTRPRCASRRCSRPRTSIKHLPRPPPYRGGSDVPRPRRND</sequence>